<keyword evidence="3" id="KW-1185">Reference proteome</keyword>
<evidence type="ECO:0000313" key="3">
    <source>
        <dbReference type="Proteomes" id="UP001371224"/>
    </source>
</evidence>
<sequence length="161" mass="18237">MTATIEERLRALEDRLEIIELEATYARSFDEHDGTTWSGLFTDDGIYQSRPVDDAPPVTFVQGRAALAEYCRTAPFDGIHFLHLPQLSFDGDTATARIHLEFHGSWGADAGAPRLAMQGYYDVAYRRVDGRWRIRHRVTTAFSREQRTVIGYPPRPGLPTP</sequence>
<gene>
    <name evidence="2" type="ORF">WDU99_05655</name>
</gene>
<dbReference type="EMBL" id="JBBDGM010000004">
    <property type="protein sequence ID" value="MEJ1087797.1"/>
    <property type="molecule type" value="Genomic_DNA"/>
</dbReference>
<dbReference type="Proteomes" id="UP001371224">
    <property type="component" value="Unassembled WGS sequence"/>
</dbReference>
<proteinExistence type="predicted"/>
<dbReference type="CDD" id="cd00531">
    <property type="entry name" value="NTF2_like"/>
    <property type="match status" value="1"/>
</dbReference>
<evidence type="ECO:0000313" key="2">
    <source>
        <dbReference type="EMBL" id="MEJ1087797.1"/>
    </source>
</evidence>
<accession>A0ABU8LAU9</accession>
<dbReference type="RefSeq" id="WP_337331468.1">
    <property type="nucleotide sequence ID" value="NZ_JBBDGM010000004.1"/>
</dbReference>
<reference evidence="2 3" key="1">
    <citation type="submission" date="2024-02" db="EMBL/GenBank/DDBJ databases">
        <authorList>
            <person name="Saticioglu I.B."/>
        </authorList>
    </citation>
    <scope>NUCLEOTIDE SEQUENCE [LARGE SCALE GENOMIC DNA]</scope>
    <source>
        <strain evidence="2 3">Mu-80</strain>
    </source>
</reference>
<dbReference type="InterPro" id="IPR032710">
    <property type="entry name" value="NTF2-like_dom_sf"/>
</dbReference>
<comment type="caution">
    <text evidence="2">The sequence shown here is derived from an EMBL/GenBank/DDBJ whole genome shotgun (WGS) entry which is preliminary data.</text>
</comment>
<dbReference type="InterPro" id="IPR037401">
    <property type="entry name" value="SnoaL-like"/>
</dbReference>
<dbReference type="SUPFAM" id="SSF54427">
    <property type="entry name" value="NTF2-like"/>
    <property type="match status" value="1"/>
</dbReference>
<dbReference type="Gene3D" id="3.10.450.50">
    <property type="match status" value="1"/>
</dbReference>
<feature type="domain" description="SnoaL-like" evidence="1">
    <location>
        <begin position="10"/>
        <end position="137"/>
    </location>
</feature>
<organism evidence="2 3">
    <name type="scientific">Microbacterium bandirmense</name>
    <dbReference type="NCBI Taxonomy" id="3122050"/>
    <lineage>
        <taxon>Bacteria</taxon>
        <taxon>Bacillati</taxon>
        <taxon>Actinomycetota</taxon>
        <taxon>Actinomycetes</taxon>
        <taxon>Micrococcales</taxon>
        <taxon>Microbacteriaceae</taxon>
        <taxon>Microbacterium</taxon>
    </lineage>
</organism>
<evidence type="ECO:0000259" key="1">
    <source>
        <dbReference type="Pfam" id="PF13577"/>
    </source>
</evidence>
<name>A0ABU8LAU9_9MICO</name>
<protein>
    <submittedName>
        <fullName evidence="2">Nuclear transport factor 2 family protein</fullName>
    </submittedName>
</protein>
<dbReference type="Pfam" id="PF13577">
    <property type="entry name" value="SnoaL_4"/>
    <property type="match status" value="1"/>
</dbReference>